<dbReference type="PROSITE" id="PS51257">
    <property type="entry name" value="PROKAR_LIPOPROTEIN"/>
    <property type="match status" value="1"/>
</dbReference>
<dbReference type="Gene3D" id="1.25.40.390">
    <property type="match status" value="1"/>
</dbReference>
<keyword evidence="5" id="KW-0998">Cell outer membrane</keyword>
<sequence length="495" mass="55547">MMKIIRYGFIATLVLGSLSACDKEFLETAPTDQVATGDAFSTTNNAWAALNGVHRILYSQIFGRQAQGGQSGNMMYMDVLGEDVVFSSSANSWFRDDYRWIAHRLSTSDITKYNYLFYYVVIGNVNMILANIDGAEGPEADKAAIKGQSLVYRAWSYFQLVQLYGKRYVAGGDNSGLGVPLVLEPTTAITPRATVEAVYAQINTDLDEAMGLLQGYSRANKSHFDLNVAKGIKARVALAQQNWPIAAQMAREAREGYPLMSHTDYLSGFNNYSNQEWMWASHIQSDQTNYFYSFFAYMSNNYNSTAIRTNPRLIFSVLYDQIADTDIRKQLWDPTGENVEEFPTPPNGSRYPYYSRKFSVADPGMSIGDVPYMRGAEMILVEAEALARNGQDADAAEVLFELASNRDPEYTLSTNRGQALVDEIMFQRRAELWGEGFRFYDLKRTNSPLDRNGGNHNGSYTNGVFDVPAGDIRWEFLIPQDEINNTNGVVVQNPQ</sequence>
<gene>
    <name evidence="9" type="ORF">SAMN05660226_02941</name>
</gene>
<dbReference type="Proteomes" id="UP000190541">
    <property type="component" value="Unassembled WGS sequence"/>
</dbReference>
<dbReference type="InterPro" id="IPR011990">
    <property type="entry name" value="TPR-like_helical_dom_sf"/>
</dbReference>
<dbReference type="CDD" id="cd08977">
    <property type="entry name" value="SusD"/>
    <property type="match status" value="1"/>
</dbReference>
<protein>
    <submittedName>
        <fullName evidence="9">SusD family protein</fullName>
    </submittedName>
</protein>
<feature type="signal peptide" evidence="6">
    <location>
        <begin position="1"/>
        <end position="22"/>
    </location>
</feature>
<dbReference type="Pfam" id="PF14322">
    <property type="entry name" value="SusD-like_3"/>
    <property type="match status" value="1"/>
</dbReference>
<dbReference type="AlphaFoldDB" id="A0A1T5DS39"/>
<evidence type="ECO:0000313" key="10">
    <source>
        <dbReference type="Proteomes" id="UP000190541"/>
    </source>
</evidence>
<evidence type="ECO:0000313" key="9">
    <source>
        <dbReference type="EMBL" id="SKB74515.1"/>
    </source>
</evidence>
<proteinExistence type="inferred from homology"/>
<comment type="similarity">
    <text evidence="2">Belongs to the SusD family.</text>
</comment>
<accession>A0A1T5DS39</accession>
<dbReference type="Pfam" id="PF07980">
    <property type="entry name" value="SusD_RagB"/>
    <property type="match status" value="1"/>
</dbReference>
<feature type="domain" description="RagB/SusD" evidence="7">
    <location>
        <begin position="262"/>
        <end position="494"/>
    </location>
</feature>
<feature type="chain" id="PRO_5012956341" evidence="6">
    <location>
        <begin position="23"/>
        <end position="495"/>
    </location>
</feature>
<keyword evidence="3 6" id="KW-0732">Signal</keyword>
<keyword evidence="4" id="KW-0472">Membrane</keyword>
<evidence type="ECO:0000259" key="8">
    <source>
        <dbReference type="Pfam" id="PF14322"/>
    </source>
</evidence>
<evidence type="ECO:0000259" key="7">
    <source>
        <dbReference type="Pfam" id="PF07980"/>
    </source>
</evidence>
<dbReference type="RefSeq" id="WP_217698146.1">
    <property type="nucleotide sequence ID" value="NZ_FUYS01000007.1"/>
</dbReference>
<dbReference type="InterPro" id="IPR033985">
    <property type="entry name" value="SusD-like_N"/>
</dbReference>
<keyword evidence="10" id="KW-1185">Reference proteome</keyword>
<evidence type="ECO:0000256" key="4">
    <source>
        <dbReference type="ARBA" id="ARBA00023136"/>
    </source>
</evidence>
<feature type="domain" description="SusD-like N-terminal" evidence="8">
    <location>
        <begin position="89"/>
        <end position="238"/>
    </location>
</feature>
<dbReference type="EMBL" id="FUYS01000007">
    <property type="protein sequence ID" value="SKB74515.1"/>
    <property type="molecule type" value="Genomic_DNA"/>
</dbReference>
<name>A0A1T5DS39_9SPHI</name>
<evidence type="ECO:0000256" key="5">
    <source>
        <dbReference type="ARBA" id="ARBA00023237"/>
    </source>
</evidence>
<evidence type="ECO:0000256" key="2">
    <source>
        <dbReference type="ARBA" id="ARBA00006275"/>
    </source>
</evidence>
<evidence type="ECO:0000256" key="6">
    <source>
        <dbReference type="SAM" id="SignalP"/>
    </source>
</evidence>
<dbReference type="GO" id="GO:0009279">
    <property type="term" value="C:cell outer membrane"/>
    <property type="evidence" value="ECO:0007669"/>
    <property type="project" value="UniProtKB-SubCell"/>
</dbReference>
<evidence type="ECO:0000256" key="3">
    <source>
        <dbReference type="ARBA" id="ARBA00022729"/>
    </source>
</evidence>
<comment type="subcellular location">
    <subcellularLocation>
        <location evidence="1">Cell outer membrane</location>
    </subcellularLocation>
</comment>
<dbReference type="STRING" id="623280.SAMN05660226_02941"/>
<dbReference type="InterPro" id="IPR012944">
    <property type="entry name" value="SusD_RagB_dom"/>
</dbReference>
<reference evidence="9 10" key="1">
    <citation type="submission" date="2017-02" db="EMBL/GenBank/DDBJ databases">
        <authorList>
            <person name="Peterson S.W."/>
        </authorList>
    </citation>
    <scope>NUCLEOTIDE SEQUENCE [LARGE SCALE GENOMIC DNA]</scope>
    <source>
        <strain evidence="9 10">DSM 22899</strain>
    </source>
</reference>
<evidence type="ECO:0000256" key="1">
    <source>
        <dbReference type="ARBA" id="ARBA00004442"/>
    </source>
</evidence>
<dbReference type="SUPFAM" id="SSF48452">
    <property type="entry name" value="TPR-like"/>
    <property type="match status" value="1"/>
</dbReference>
<organism evidence="9 10">
    <name type="scientific">Parapedobacter luteus</name>
    <dbReference type="NCBI Taxonomy" id="623280"/>
    <lineage>
        <taxon>Bacteria</taxon>
        <taxon>Pseudomonadati</taxon>
        <taxon>Bacteroidota</taxon>
        <taxon>Sphingobacteriia</taxon>
        <taxon>Sphingobacteriales</taxon>
        <taxon>Sphingobacteriaceae</taxon>
        <taxon>Parapedobacter</taxon>
    </lineage>
</organism>